<dbReference type="AlphaFoldDB" id="A0A1G2CJT0"/>
<name>A0A1G2CJT0_9BACT</name>
<dbReference type="EMBL" id="MHLB01000034">
    <property type="protein sequence ID" value="OGZ01635.1"/>
    <property type="molecule type" value="Genomic_DNA"/>
</dbReference>
<dbReference type="Proteomes" id="UP000178348">
    <property type="component" value="Unassembled WGS sequence"/>
</dbReference>
<dbReference type="InterPro" id="IPR006342">
    <property type="entry name" value="FkbM_mtfrase"/>
</dbReference>
<evidence type="ECO:0000313" key="2">
    <source>
        <dbReference type="EMBL" id="OGZ01635.1"/>
    </source>
</evidence>
<dbReference type="PANTHER" id="PTHR34203:SF15">
    <property type="entry name" value="SLL1173 PROTEIN"/>
    <property type="match status" value="1"/>
</dbReference>
<sequence length="272" mass="30834">MTKKPLISTYNFLRRHIFGGRGLSRVGFIRNANFAIEEFLRGKPPKVIVKDGLTIHLDPRGSLAERLIPYEPESTALLSKHVKAGDVFVDVGTSIGWFTLFAAKLVRRGGKVYSFEPEPHSFALLTENIKENGFQDVVIAKNAAVSDKDGRVTLYVPGNAWTWSSLEDIRENYRERIEANFRKNEDKTVYEHEVESVRLDTCLPGKVDFIKIDVEGETATDRVFEGVAKTIARNPNMKFLIEQPSQKIIDTLKSKGYSCRFLDGLNSFFEKQ</sequence>
<dbReference type="Gene3D" id="3.40.50.150">
    <property type="entry name" value="Vaccinia Virus protein VP39"/>
    <property type="match status" value="1"/>
</dbReference>
<gene>
    <name evidence="2" type="ORF">A2946_02060</name>
</gene>
<reference evidence="2 3" key="1">
    <citation type="journal article" date="2016" name="Nat. Commun.">
        <title>Thousands of microbial genomes shed light on interconnected biogeochemical processes in an aquifer system.</title>
        <authorList>
            <person name="Anantharaman K."/>
            <person name="Brown C.T."/>
            <person name="Hug L.A."/>
            <person name="Sharon I."/>
            <person name="Castelle C.J."/>
            <person name="Probst A.J."/>
            <person name="Thomas B.C."/>
            <person name="Singh A."/>
            <person name="Wilkins M.J."/>
            <person name="Karaoz U."/>
            <person name="Brodie E.L."/>
            <person name="Williams K.H."/>
            <person name="Hubbard S.S."/>
            <person name="Banfield J.F."/>
        </authorList>
    </citation>
    <scope>NUCLEOTIDE SEQUENCE [LARGE SCALE GENOMIC DNA]</scope>
</reference>
<comment type="caution">
    <text evidence="2">The sequence shown here is derived from an EMBL/GenBank/DDBJ whole genome shotgun (WGS) entry which is preliminary data.</text>
</comment>
<dbReference type="NCBIfam" id="TIGR01444">
    <property type="entry name" value="fkbM_fam"/>
    <property type="match status" value="1"/>
</dbReference>
<dbReference type="Pfam" id="PF05050">
    <property type="entry name" value="Methyltransf_21"/>
    <property type="match status" value="1"/>
</dbReference>
<evidence type="ECO:0000259" key="1">
    <source>
        <dbReference type="Pfam" id="PF05050"/>
    </source>
</evidence>
<dbReference type="InterPro" id="IPR052514">
    <property type="entry name" value="SAM-dependent_MTase"/>
</dbReference>
<dbReference type="SUPFAM" id="SSF53335">
    <property type="entry name" value="S-adenosyl-L-methionine-dependent methyltransferases"/>
    <property type="match status" value="1"/>
</dbReference>
<evidence type="ECO:0000313" key="3">
    <source>
        <dbReference type="Proteomes" id="UP000178348"/>
    </source>
</evidence>
<proteinExistence type="predicted"/>
<organism evidence="2 3">
    <name type="scientific">Candidatus Liptonbacteria bacterium RIFCSPLOWO2_01_FULL_53_13</name>
    <dbReference type="NCBI Taxonomy" id="1798651"/>
    <lineage>
        <taxon>Bacteria</taxon>
        <taxon>Candidatus Liptoniibacteriota</taxon>
    </lineage>
</organism>
<protein>
    <recommendedName>
        <fullName evidence="1">Methyltransferase FkbM domain-containing protein</fullName>
    </recommendedName>
</protein>
<dbReference type="PANTHER" id="PTHR34203">
    <property type="entry name" value="METHYLTRANSFERASE, FKBM FAMILY PROTEIN"/>
    <property type="match status" value="1"/>
</dbReference>
<dbReference type="InterPro" id="IPR029063">
    <property type="entry name" value="SAM-dependent_MTases_sf"/>
</dbReference>
<accession>A0A1G2CJT0</accession>
<feature type="domain" description="Methyltransferase FkbM" evidence="1">
    <location>
        <begin position="90"/>
        <end position="258"/>
    </location>
</feature>